<dbReference type="AlphaFoldDB" id="A0A4V6A0U8"/>
<keyword evidence="3" id="KW-1185">Reference proteome</keyword>
<sequence>MSRINNKVVDAKAAVRTAKSIASLPTQKAGNPPKKARRFFKPKKEELKPIWNGGKPRGKHGLEDLKRSH</sequence>
<evidence type="ECO:0000313" key="3">
    <source>
        <dbReference type="Proteomes" id="UP000298663"/>
    </source>
</evidence>
<proteinExistence type="predicted"/>
<evidence type="ECO:0000313" key="2">
    <source>
        <dbReference type="EMBL" id="TKR72885.1"/>
    </source>
</evidence>
<accession>A0A4V6A0U8</accession>
<evidence type="ECO:0000256" key="1">
    <source>
        <dbReference type="SAM" id="MobiDB-lite"/>
    </source>
</evidence>
<protein>
    <submittedName>
        <fullName evidence="2">Uncharacterized protein</fullName>
    </submittedName>
</protein>
<reference evidence="2 3" key="2">
    <citation type="journal article" date="2019" name="G3 (Bethesda)">
        <title>Hybrid Assembly of the Genome of the Entomopathogenic Nematode Steinernema carpocapsae Identifies the X-Chromosome.</title>
        <authorList>
            <person name="Serra L."/>
            <person name="Macchietto M."/>
            <person name="Macias-Munoz A."/>
            <person name="McGill C.J."/>
            <person name="Rodriguez I.M."/>
            <person name="Rodriguez B."/>
            <person name="Murad R."/>
            <person name="Mortazavi A."/>
        </authorList>
    </citation>
    <scope>NUCLEOTIDE SEQUENCE [LARGE SCALE GENOMIC DNA]</scope>
    <source>
        <strain evidence="2 3">ALL</strain>
    </source>
</reference>
<name>A0A4V6A0U8_STECR</name>
<dbReference type="EMBL" id="AZBU02000006">
    <property type="protein sequence ID" value="TKR72885.1"/>
    <property type="molecule type" value="Genomic_DNA"/>
</dbReference>
<gene>
    <name evidence="2" type="ORF">L596_020271</name>
</gene>
<dbReference type="Proteomes" id="UP000298663">
    <property type="component" value="Unassembled WGS sequence"/>
</dbReference>
<organism evidence="2 3">
    <name type="scientific">Steinernema carpocapsae</name>
    <name type="common">Entomopathogenic nematode</name>
    <dbReference type="NCBI Taxonomy" id="34508"/>
    <lineage>
        <taxon>Eukaryota</taxon>
        <taxon>Metazoa</taxon>
        <taxon>Ecdysozoa</taxon>
        <taxon>Nematoda</taxon>
        <taxon>Chromadorea</taxon>
        <taxon>Rhabditida</taxon>
        <taxon>Tylenchina</taxon>
        <taxon>Panagrolaimomorpha</taxon>
        <taxon>Strongyloidoidea</taxon>
        <taxon>Steinernematidae</taxon>
        <taxon>Steinernema</taxon>
    </lineage>
</organism>
<feature type="compositionally biased region" description="Basic and acidic residues" evidence="1">
    <location>
        <begin position="60"/>
        <end position="69"/>
    </location>
</feature>
<feature type="region of interest" description="Disordered" evidence="1">
    <location>
        <begin position="22"/>
        <end position="69"/>
    </location>
</feature>
<comment type="caution">
    <text evidence="2">The sequence shown here is derived from an EMBL/GenBank/DDBJ whole genome shotgun (WGS) entry which is preliminary data.</text>
</comment>
<reference evidence="2 3" key="1">
    <citation type="journal article" date="2015" name="Genome Biol.">
        <title>Comparative genomics of Steinernema reveals deeply conserved gene regulatory networks.</title>
        <authorList>
            <person name="Dillman A.R."/>
            <person name="Macchietto M."/>
            <person name="Porter C.F."/>
            <person name="Rogers A."/>
            <person name="Williams B."/>
            <person name="Antoshechkin I."/>
            <person name="Lee M.M."/>
            <person name="Goodwin Z."/>
            <person name="Lu X."/>
            <person name="Lewis E.E."/>
            <person name="Goodrich-Blair H."/>
            <person name="Stock S.P."/>
            <person name="Adams B.J."/>
            <person name="Sternberg P.W."/>
            <person name="Mortazavi A."/>
        </authorList>
    </citation>
    <scope>NUCLEOTIDE SEQUENCE [LARGE SCALE GENOMIC DNA]</scope>
    <source>
        <strain evidence="2 3">ALL</strain>
    </source>
</reference>